<feature type="transmembrane region" description="Helical" evidence="1">
    <location>
        <begin position="260"/>
        <end position="277"/>
    </location>
</feature>
<keyword evidence="1" id="KW-1133">Transmembrane helix</keyword>
<feature type="transmembrane region" description="Helical" evidence="1">
    <location>
        <begin position="27"/>
        <end position="44"/>
    </location>
</feature>
<dbReference type="Pfam" id="PF14897">
    <property type="entry name" value="EpsG"/>
    <property type="match status" value="1"/>
</dbReference>
<feature type="transmembrane region" description="Helical" evidence="1">
    <location>
        <begin position="289"/>
        <end position="306"/>
    </location>
</feature>
<dbReference type="EMBL" id="SNRY01000032">
    <property type="protein sequence ID" value="KAA6350183.1"/>
    <property type="molecule type" value="Genomic_DNA"/>
</dbReference>
<gene>
    <name evidence="2" type="ORF">EZS27_002449</name>
</gene>
<feature type="transmembrane region" description="Helical" evidence="1">
    <location>
        <begin position="312"/>
        <end position="330"/>
    </location>
</feature>
<feature type="transmembrane region" description="Helical" evidence="1">
    <location>
        <begin position="82"/>
        <end position="101"/>
    </location>
</feature>
<evidence type="ECO:0008006" key="3">
    <source>
        <dbReference type="Google" id="ProtNLM"/>
    </source>
</evidence>
<protein>
    <recommendedName>
        <fullName evidence="3">Transmembrane protein EpsG</fullName>
    </recommendedName>
</protein>
<reference evidence="2" key="1">
    <citation type="submission" date="2019-03" db="EMBL/GenBank/DDBJ databases">
        <title>Single cell metagenomics reveals metabolic interactions within the superorganism composed of flagellate Streblomastix strix and complex community of Bacteroidetes bacteria on its surface.</title>
        <authorList>
            <person name="Treitli S.C."/>
            <person name="Kolisko M."/>
            <person name="Husnik F."/>
            <person name="Keeling P."/>
            <person name="Hampl V."/>
        </authorList>
    </citation>
    <scope>NUCLEOTIDE SEQUENCE</scope>
    <source>
        <strain evidence="2">STM</strain>
    </source>
</reference>
<feature type="transmembrane region" description="Helical" evidence="1">
    <location>
        <begin position="232"/>
        <end position="248"/>
    </location>
</feature>
<feature type="transmembrane region" description="Helical" evidence="1">
    <location>
        <begin position="149"/>
        <end position="174"/>
    </location>
</feature>
<proteinExistence type="predicted"/>
<dbReference type="InterPro" id="IPR049458">
    <property type="entry name" value="EpsG-like"/>
</dbReference>
<evidence type="ECO:0000313" key="2">
    <source>
        <dbReference type="EMBL" id="KAA6350183.1"/>
    </source>
</evidence>
<feature type="transmembrane region" description="Helical" evidence="1">
    <location>
        <begin position="186"/>
        <end position="211"/>
    </location>
</feature>
<accession>A0A5J4SXW2</accession>
<keyword evidence="1" id="KW-0812">Transmembrane</keyword>
<name>A0A5J4SXW2_9ZZZZ</name>
<evidence type="ECO:0000256" key="1">
    <source>
        <dbReference type="SAM" id="Phobius"/>
    </source>
</evidence>
<keyword evidence="1" id="KW-0472">Membrane</keyword>
<dbReference type="AlphaFoldDB" id="A0A5J4SXW2"/>
<comment type="caution">
    <text evidence="2">The sequence shown here is derived from an EMBL/GenBank/DDBJ whole genome shotgun (WGS) entry which is preliminary data.</text>
</comment>
<sequence length="350" mass="42741">MIPYVLFIIFIFLSALFAELSFRQKKLSQILFLYIFILFVGLRYDTGVDYLSYQNIFYEQYEVPEFGYNFLNSNVYKLVHQFWVFTLFIAFIIIFILSKIFRYYNNYYYSFFLYLIMAGGYGFMVNGTRQAIASCFILCSITFIFKRRILFFLFFLFLAFLFHRSSIIFLPFYWICNFPYQHKFCFFSFLFFFISALFYNYGNLFITLFNYTPYYKYVDLLDQFREIEAHSTRLGFLFINIIGVIILYRSKILIKQTPQLIPLLWVYYFFLIFRNLLIELPVFNRITICFDYSMYIIIPYYINSYIKYHNKLILYFIFSIFLSILFFKAVSNETFNLKYKSVLFVKDISE</sequence>
<feature type="transmembrane region" description="Helical" evidence="1">
    <location>
        <begin position="107"/>
        <end position="128"/>
    </location>
</feature>
<organism evidence="2">
    <name type="scientific">termite gut metagenome</name>
    <dbReference type="NCBI Taxonomy" id="433724"/>
    <lineage>
        <taxon>unclassified sequences</taxon>
        <taxon>metagenomes</taxon>
        <taxon>organismal metagenomes</taxon>
    </lineage>
</organism>